<dbReference type="PANTHER" id="PTHR36558:SF1">
    <property type="entry name" value="RESTRICTION ENDONUCLEASE DOMAIN-CONTAINING PROTEIN-RELATED"/>
    <property type="match status" value="1"/>
</dbReference>
<feature type="domain" description="Putative restriction endonuclease" evidence="1">
    <location>
        <begin position="13"/>
        <end position="181"/>
    </location>
</feature>
<evidence type="ECO:0000313" key="3">
    <source>
        <dbReference type="Proteomes" id="UP000183404"/>
    </source>
</evidence>
<keyword evidence="2" id="KW-0255">Endonuclease</keyword>
<dbReference type="InterPro" id="IPR008538">
    <property type="entry name" value="Uma2"/>
</dbReference>
<dbReference type="GO" id="GO:0004519">
    <property type="term" value="F:endonuclease activity"/>
    <property type="evidence" value="ECO:0007669"/>
    <property type="project" value="UniProtKB-KW"/>
</dbReference>
<name>A0A1G7NM64_THETY</name>
<protein>
    <submittedName>
        <fullName evidence="2">Endonuclease, Uma2 family (Restriction endonuclease fold)</fullName>
    </submittedName>
</protein>
<dbReference type="EMBL" id="FNBS01000022">
    <property type="protein sequence ID" value="SDF75185.1"/>
    <property type="molecule type" value="Genomic_DNA"/>
</dbReference>
<dbReference type="Proteomes" id="UP000183404">
    <property type="component" value="Unassembled WGS sequence"/>
</dbReference>
<sequence>MPLPEKNKKYTYADYLTWSEEERWEIINGVPYLQVAPTWQHQAVLLELARQFANYLQDKSCRVFTAPFDLRIPEANEKDEETINVVQPDIIIICDNSRLKKTGYYGVPELIIEVVSPSTGQKDKIEKFNLYEKAGVKEYWIVEPDEKVVMVFTLEEGRYGRPQMYSEEDKVKVSIFDDLVIDLKPVFERI</sequence>
<keyword evidence="2" id="KW-0540">Nuclease</keyword>
<reference evidence="2 3" key="1">
    <citation type="submission" date="2016-10" db="EMBL/GenBank/DDBJ databases">
        <authorList>
            <person name="de Groot N.N."/>
        </authorList>
    </citation>
    <scope>NUCLEOTIDE SEQUENCE [LARGE SCALE GENOMIC DNA]</scope>
    <source>
        <strain evidence="2 3">DSM 569</strain>
    </source>
</reference>
<dbReference type="Pfam" id="PF05685">
    <property type="entry name" value="Uma2"/>
    <property type="match status" value="1"/>
</dbReference>
<dbReference type="InterPro" id="IPR012296">
    <property type="entry name" value="Nuclease_put_TT1808"/>
</dbReference>
<dbReference type="SUPFAM" id="SSF52980">
    <property type="entry name" value="Restriction endonuclease-like"/>
    <property type="match status" value="1"/>
</dbReference>
<proteinExistence type="predicted"/>
<dbReference type="CDD" id="cd06260">
    <property type="entry name" value="DUF820-like"/>
    <property type="match status" value="1"/>
</dbReference>
<dbReference type="Gene3D" id="3.90.1570.10">
    <property type="entry name" value="tt1808, chain A"/>
    <property type="match status" value="1"/>
</dbReference>
<dbReference type="InterPro" id="IPR011335">
    <property type="entry name" value="Restrct_endonuc-II-like"/>
</dbReference>
<dbReference type="RefSeq" id="WP_019907313.1">
    <property type="nucleotide sequence ID" value="NZ_FNBS01000022.1"/>
</dbReference>
<organism evidence="2 3">
    <name type="scientific">Thermoanaerobacter thermohydrosulfuricus</name>
    <name type="common">Clostridium thermohydrosulfuricum</name>
    <dbReference type="NCBI Taxonomy" id="1516"/>
    <lineage>
        <taxon>Bacteria</taxon>
        <taxon>Bacillati</taxon>
        <taxon>Bacillota</taxon>
        <taxon>Clostridia</taxon>
        <taxon>Thermoanaerobacterales</taxon>
        <taxon>Thermoanaerobacteraceae</taxon>
        <taxon>Thermoanaerobacter</taxon>
    </lineage>
</organism>
<evidence type="ECO:0000313" key="2">
    <source>
        <dbReference type="EMBL" id="SDF75185.1"/>
    </source>
</evidence>
<keyword evidence="2" id="KW-0378">Hydrolase</keyword>
<gene>
    <name evidence="2" type="ORF">SAMN04244560_01169</name>
</gene>
<dbReference type="AlphaFoldDB" id="A0A1G7NM64"/>
<evidence type="ECO:0000259" key="1">
    <source>
        <dbReference type="Pfam" id="PF05685"/>
    </source>
</evidence>
<dbReference type="PANTHER" id="PTHR36558">
    <property type="entry name" value="GLR1098 PROTEIN"/>
    <property type="match status" value="1"/>
</dbReference>
<accession>A0A1G7NM64</accession>